<gene>
    <name evidence="2" type="ORF">AC579_269</name>
</gene>
<sequence length="93" mass="9962">MSPPGWFNLVYAGPVTVVQGYASYNPYSGQKQLGLDAPTDSWATYWFALIGRVAAASLMFSFRGAWAQIAPVDFGSAAILAIRMALTPSQKTA</sequence>
<keyword evidence="1" id="KW-0472">Membrane</keyword>
<proteinExistence type="predicted"/>
<keyword evidence="3" id="KW-1185">Reference proteome</keyword>
<organism evidence="2 3">
    <name type="scientific">Pseudocercospora musae</name>
    <dbReference type="NCBI Taxonomy" id="113226"/>
    <lineage>
        <taxon>Eukaryota</taxon>
        <taxon>Fungi</taxon>
        <taxon>Dikarya</taxon>
        <taxon>Ascomycota</taxon>
        <taxon>Pezizomycotina</taxon>
        <taxon>Dothideomycetes</taxon>
        <taxon>Dothideomycetidae</taxon>
        <taxon>Mycosphaerellales</taxon>
        <taxon>Mycosphaerellaceae</taxon>
        <taxon>Pseudocercospora</taxon>
    </lineage>
</organism>
<name>A0A139I3P6_9PEZI</name>
<keyword evidence="1" id="KW-1133">Transmembrane helix</keyword>
<protein>
    <submittedName>
        <fullName evidence="2">Uncharacterized protein</fullName>
    </submittedName>
</protein>
<reference evidence="2 3" key="1">
    <citation type="submission" date="2015-07" db="EMBL/GenBank/DDBJ databases">
        <title>Comparative genomics of the Sigatoka disease complex on banana suggests a link between parallel evolutionary changes in Pseudocercospora fijiensis and Pseudocercospora eumusae and increased virulence on the banana host.</title>
        <authorList>
            <person name="Chang T.-C."/>
            <person name="Salvucci A."/>
            <person name="Crous P.W."/>
            <person name="Stergiopoulos I."/>
        </authorList>
    </citation>
    <scope>NUCLEOTIDE SEQUENCE [LARGE SCALE GENOMIC DNA]</scope>
    <source>
        <strain evidence="2 3">CBS 116634</strain>
    </source>
</reference>
<accession>A0A139I3P6</accession>
<dbReference type="AlphaFoldDB" id="A0A139I3P6"/>
<feature type="transmembrane region" description="Helical" evidence="1">
    <location>
        <begin position="43"/>
        <end position="62"/>
    </location>
</feature>
<dbReference type="OrthoDB" id="3545927at2759"/>
<dbReference type="EMBL" id="LFZO01000354">
    <property type="protein sequence ID" value="KXT09314.1"/>
    <property type="molecule type" value="Genomic_DNA"/>
</dbReference>
<comment type="caution">
    <text evidence="2">The sequence shown here is derived from an EMBL/GenBank/DDBJ whole genome shotgun (WGS) entry which is preliminary data.</text>
</comment>
<evidence type="ECO:0000256" key="1">
    <source>
        <dbReference type="SAM" id="Phobius"/>
    </source>
</evidence>
<keyword evidence="1" id="KW-0812">Transmembrane</keyword>
<dbReference type="Proteomes" id="UP000073492">
    <property type="component" value="Unassembled WGS sequence"/>
</dbReference>
<evidence type="ECO:0000313" key="2">
    <source>
        <dbReference type="EMBL" id="KXT09314.1"/>
    </source>
</evidence>
<evidence type="ECO:0000313" key="3">
    <source>
        <dbReference type="Proteomes" id="UP000073492"/>
    </source>
</evidence>